<dbReference type="PATRIC" id="fig|54915.3.peg.6442"/>
<evidence type="ECO:0000313" key="11">
    <source>
        <dbReference type="Proteomes" id="UP000036834"/>
    </source>
</evidence>
<keyword evidence="12" id="KW-1185">Reference proteome</keyword>
<feature type="active site" evidence="7">
    <location>
        <position position="256"/>
    </location>
</feature>
<dbReference type="EMBL" id="BJON01000008">
    <property type="protein sequence ID" value="GED68263.1"/>
    <property type="molecule type" value="Genomic_DNA"/>
</dbReference>
<comment type="caution">
    <text evidence="10">The sequence shown here is derived from an EMBL/GenBank/DDBJ whole genome shotgun (WGS) entry which is preliminary data.</text>
</comment>
<evidence type="ECO:0000256" key="5">
    <source>
        <dbReference type="ARBA" id="ARBA00049288"/>
    </source>
</evidence>
<dbReference type="Gene3D" id="1.10.230.10">
    <property type="entry name" value="Cytochrome P450-Terp, domain 2"/>
    <property type="match status" value="1"/>
</dbReference>
<dbReference type="OrthoDB" id="9800864at2"/>
<dbReference type="PROSITE" id="PS00480">
    <property type="entry name" value="CITRATE_SYNTHASE"/>
    <property type="match status" value="1"/>
</dbReference>
<name>A0A0K9YYR9_9BACL</name>
<protein>
    <recommendedName>
        <fullName evidence="6">Citrate synthase</fullName>
    </recommendedName>
</protein>
<reference evidence="9 12" key="3">
    <citation type="submission" date="2019-06" db="EMBL/GenBank/DDBJ databases">
        <title>Whole genome shotgun sequence of Brevibacillus reuszeri NBRC 15719.</title>
        <authorList>
            <person name="Hosoyama A."/>
            <person name="Uohara A."/>
            <person name="Ohji S."/>
            <person name="Ichikawa N."/>
        </authorList>
    </citation>
    <scope>NUCLEOTIDE SEQUENCE [LARGE SCALE GENOMIC DNA]</scope>
    <source>
        <strain evidence="9 12">NBRC 15719</strain>
    </source>
</reference>
<dbReference type="InterPro" id="IPR036969">
    <property type="entry name" value="Citrate_synthase_sf"/>
</dbReference>
<organism evidence="10 11">
    <name type="scientific">Brevibacillus reuszeri</name>
    <dbReference type="NCBI Taxonomy" id="54915"/>
    <lineage>
        <taxon>Bacteria</taxon>
        <taxon>Bacillati</taxon>
        <taxon>Bacillota</taxon>
        <taxon>Bacilli</taxon>
        <taxon>Bacillales</taxon>
        <taxon>Paenibacillaceae</taxon>
        <taxon>Brevibacillus</taxon>
    </lineage>
</organism>
<dbReference type="PANTHER" id="PTHR11739:SF4">
    <property type="entry name" value="CITRATE SYNTHASE, PEROXISOMAL"/>
    <property type="match status" value="1"/>
</dbReference>
<feature type="active site" evidence="7">
    <location>
        <position position="307"/>
    </location>
</feature>
<dbReference type="GO" id="GO:0036440">
    <property type="term" value="F:citrate synthase activity"/>
    <property type="evidence" value="ECO:0007669"/>
    <property type="project" value="UniProtKB-EC"/>
</dbReference>
<dbReference type="PIRSF" id="PIRSF001369">
    <property type="entry name" value="Citrate_synth"/>
    <property type="match status" value="1"/>
</dbReference>
<dbReference type="GO" id="GO:0006099">
    <property type="term" value="P:tricarboxylic acid cycle"/>
    <property type="evidence" value="ECO:0007669"/>
    <property type="project" value="UniProtKB-UniPathway"/>
</dbReference>
<comment type="catalytic activity">
    <reaction evidence="5">
        <text>oxaloacetate + acetyl-CoA + H2O = citrate + CoA + H(+)</text>
        <dbReference type="Rhea" id="RHEA:16845"/>
        <dbReference type="ChEBI" id="CHEBI:15377"/>
        <dbReference type="ChEBI" id="CHEBI:15378"/>
        <dbReference type="ChEBI" id="CHEBI:16452"/>
        <dbReference type="ChEBI" id="CHEBI:16947"/>
        <dbReference type="ChEBI" id="CHEBI:57287"/>
        <dbReference type="ChEBI" id="CHEBI:57288"/>
        <dbReference type="EC" id="2.3.3.16"/>
    </reaction>
</comment>
<dbReference type="InterPro" id="IPR011278">
    <property type="entry name" value="2-MeCitrate/Citrate_synth_II"/>
</dbReference>
<evidence type="ECO:0000256" key="3">
    <source>
        <dbReference type="ARBA" id="ARBA00022532"/>
    </source>
</evidence>
<dbReference type="UniPathway" id="UPA00223"/>
<evidence type="ECO:0000313" key="10">
    <source>
        <dbReference type="EMBL" id="KNB73360.1"/>
    </source>
</evidence>
<keyword evidence="10" id="KW-0012">Acyltransferase</keyword>
<evidence type="ECO:0000256" key="1">
    <source>
        <dbReference type="ARBA" id="ARBA00004751"/>
    </source>
</evidence>
<dbReference type="InterPro" id="IPR019810">
    <property type="entry name" value="Citrate_synthase_AS"/>
</dbReference>
<evidence type="ECO:0000256" key="6">
    <source>
        <dbReference type="PIRNR" id="PIRNR001369"/>
    </source>
</evidence>
<dbReference type="PANTHER" id="PTHR11739">
    <property type="entry name" value="CITRATE SYNTHASE"/>
    <property type="match status" value="1"/>
</dbReference>
<gene>
    <name evidence="9" type="primary">citZ</name>
    <name evidence="10" type="ORF">ADS79_05210</name>
    <name evidence="9" type="ORF">BRE01_19650</name>
</gene>
<keyword evidence="3" id="KW-0816">Tricarboxylic acid cycle</keyword>
<keyword evidence="4 6" id="KW-0808">Transferase</keyword>
<dbReference type="FunFam" id="1.10.230.10:FF:000003">
    <property type="entry name" value="Citrate synthase"/>
    <property type="match status" value="1"/>
</dbReference>
<dbReference type="GO" id="GO:0005975">
    <property type="term" value="P:carbohydrate metabolic process"/>
    <property type="evidence" value="ECO:0007669"/>
    <property type="project" value="TreeGrafter"/>
</dbReference>
<dbReference type="InterPro" id="IPR002020">
    <property type="entry name" value="Citrate_synthase"/>
</dbReference>
<accession>A0A0K9YYR9</accession>
<evidence type="ECO:0000256" key="7">
    <source>
        <dbReference type="PIRSR" id="PIRSR001369-1"/>
    </source>
</evidence>
<dbReference type="SUPFAM" id="SSF48256">
    <property type="entry name" value="Citrate synthase"/>
    <property type="match status" value="1"/>
</dbReference>
<reference evidence="10" key="2">
    <citation type="submission" date="2015-07" db="EMBL/GenBank/DDBJ databases">
        <title>MeaNS - Measles Nucleotide Surveillance Program.</title>
        <authorList>
            <person name="Tran T."/>
            <person name="Druce J."/>
        </authorList>
    </citation>
    <scope>NUCLEOTIDE SEQUENCE</scope>
    <source>
        <strain evidence="10">DSM 9887</strain>
    </source>
</reference>
<evidence type="ECO:0000256" key="4">
    <source>
        <dbReference type="ARBA" id="ARBA00022679"/>
    </source>
</evidence>
<dbReference type="GO" id="GO:0005829">
    <property type="term" value="C:cytosol"/>
    <property type="evidence" value="ECO:0007669"/>
    <property type="project" value="TreeGrafter"/>
</dbReference>
<dbReference type="RefSeq" id="WP_049737357.1">
    <property type="nucleotide sequence ID" value="NZ_BJON01000008.1"/>
</dbReference>
<proteinExistence type="inferred from homology"/>
<dbReference type="CDD" id="cd06110">
    <property type="entry name" value="BSuCS-II_like"/>
    <property type="match status" value="1"/>
</dbReference>
<dbReference type="Gene3D" id="1.10.580.10">
    <property type="entry name" value="Citrate Synthase, domain 1"/>
    <property type="match status" value="1"/>
</dbReference>
<dbReference type="PRINTS" id="PR00143">
    <property type="entry name" value="CITRTSNTHASE"/>
</dbReference>
<dbReference type="STRING" id="54915.ADS79_05210"/>
<evidence type="ECO:0000256" key="8">
    <source>
        <dbReference type="RuleBase" id="RU003406"/>
    </source>
</evidence>
<evidence type="ECO:0000313" key="12">
    <source>
        <dbReference type="Proteomes" id="UP000319578"/>
    </source>
</evidence>
<dbReference type="Pfam" id="PF00285">
    <property type="entry name" value="Citrate_synt"/>
    <property type="match status" value="1"/>
</dbReference>
<comment type="similarity">
    <text evidence="2 6 8">Belongs to the citrate synthase family.</text>
</comment>
<sequence length="370" mass="40664">MTATRGLEGVVAAQSSICSIVDGVLCYGGINVDELAEHATFEEVVYLLWHGALPKRDQLDALKKQLGEQAVVAKEVLDGIRHYPQGVHPMAALRTAVSSLALYDTEAQEMTPEANYRKSIRLMAQTPTLIAAYARMRKGLEPVAPRADFTIAQNFLYMLTGEEPTETAVKAFDVALILHADHEFNASTFAARVTVATLTDIYSGVVSAIGTLKGPLHGGANEAVAKMLTEIGGLDNVESYVRGKLDNKDKIMGFGHRVYKDGDPRAKWLKQMSKALTAQVGHPELYDMSVKIDDMVTGEKGLKPNVDFYSASVYISLGLETDLFTPIFAISRMSGWTAHIMEQYENNRLIRPRADYTGPVGQHYVPIDRR</sequence>
<dbReference type="InterPro" id="IPR024176">
    <property type="entry name" value="Citrate_synthase_bac-typ"/>
</dbReference>
<dbReference type="InterPro" id="IPR016143">
    <property type="entry name" value="Citrate_synth-like_sm_a-sub"/>
</dbReference>
<dbReference type="Proteomes" id="UP000319578">
    <property type="component" value="Unassembled WGS sequence"/>
</dbReference>
<dbReference type="NCBIfam" id="TIGR01800">
    <property type="entry name" value="cit_synth_II"/>
    <property type="match status" value="1"/>
</dbReference>
<dbReference type="Proteomes" id="UP000036834">
    <property type="component" value="Unassembled WGS sequence"/>
</dbReference>
<evidence type="ECO:0000313" key="9">
    <source>
        <dbReference type="EMBL" id="GED68263.1"/>
    </source>
</evidence>
<dbReference type="InterPro" id="IPR016142">
    <property type="entry name" value="Citrate_synth-like_lrg_a-sub"/>
</dbReference>
<evidence type="ECO:0000256" key="2">
    <source>
        <dbReference type="ARBA" id="ARBA00010566"/>
    </source>
</evidence>
<comment type="pathway">
    <text evidence="1">Carbohydrate metabolism; tricarboxylic acid cycle; isocitrate from oxaloacetate: step 1/2.</text>
</comment>
<dbReference type="EMBL" id="LGIQ01000005">
    <property type="protein sequence ID" value="KNB73360.1"/>
    <property type="molecule type" value="Genomic_DNA"/>
</dbReference>
<dbReference type="NCBIfam" id="NF010637">
    <property type="entry name" value="PRK14034.1"/>
    <property type="match status" value="1"/>
</dbReference>
<dbReference type="AlphaFoldDB" id="A0A0K9YYR9"/>
<reference evidence="11" key="1">
    <citation type="submission" date="2015-07" db="EMBL/GenBank/DDBJ databases">
        <title>Genome sequencing project for genomic taxonomy and phylogenomics of Bacillus-like bacteria.</title>
        <authorList>
            <person name="Liu B."/>
            <person name="Wang J."/>
            <person name="Zhu Y."/>
            <person name="Liu G."/>
            <person name="Chen Q."/>
            <person name="Chen Z."/>
            <person name="Lan J."/>
            <person name="Che J."/>
            <person name="Ge C."/>
            <person name="Shi H."/>
            <person name="Pan Z."/>
            <person name="Liu X."/>
        </authorList>
    </citation>
    <scope>NUCLEOTIDE SEQUENCE [LARGE SCALE GENOMIC DNA]</scope>
    <source>
        <strain evidence="11">DSM 9887</strain>
    </source>
</reference>